<organism evidence="2 3">
    <name type="scientific">Nocardioides aurantiacus</name>
    <dbReference type="NCBI Taxonomy" id="86796"/>
    <lineage>
        <taxon>Bacteria</taxon>
        <taxon>Bacillati</taxon>
        <taxon>Actinomycetota</taxon>
        <taxon>Actinomycetes</taxon>
        <taxon>Propionibacteriales</taxon>
        <taxon>Nocardioidaceae</taxon>
        <taxon>Nocardioides</taxon>
    </lineage>
</organism>
<name>A0A3N2CYH5_9ACTN</name>
<reference evidence="2 3" key="1">
    <citation type="submission" date="2018-11" db="EMBL/GenBank/DDBJ databases">
        <title>Sequencing the genomes of 1000 actinobacteria strains.</title>
        <authorList>
            <person name="Klenk H.-P."/>
        </authorList>
    </citation>
    <scope>NUCLEOTIDE SEQUENCE [LARGE SCALE GENOMIC DNA]</scope>
    <source>
        <strain evidence="2 3">DSM 12652</strain>
    </source>
</reference>
<sequence>MSGPHLRASEQPEPLLVRSPLGQDLVAAVVGLATAAGLVWLVAGGWLTATGSPRAGAGVVAAVVAAALAGPAGAWFLVRALLRLPLLRVDERGITTTWTWDATGLVPWEEVTRIRLGSEHVVVRVRDPEAVLRRVPSHRRGSLRLRQRRHGSPVTLQLGPLRPRVSQTVALLHHWRSHAAWARRSRSG</sequence>
<evidence type="ECO:0000256" key="1">
    <source>
        <dbReference type="SAM" id="Phobius"/>
    </source>
</evidence>
<accession>A0A3N2CYH5</accession>
<evidence type="ECO:0000313" key="2">
    <source>
        <dbReference type="EMBL" id="ROR92244.1"/>
    </source>
</evidence>
<dbReference type="Proteomes" id="UP000281738">
    <property type="component" value="Unassembled WGS sequence"/>
</dbReference>
<dbReference type="AlphaFoldDB" id="A0A3N2CYH5"/>
<dbReference type="EMBL" id="RKHO01000001">
    <property type="protein sequence ID" value="ROR92244.1"/>
    <property type="molecule type" value="Genomic_DNA"/>
</dbReference>
<evidence type="ECO:0008006" key="4">
    <source>
        <dbReference type="Google" id="ProtNLM"/>
    </source>
</evidence>
<protein>
    <recommendedName>
        <fullName evidence="4">PH (Pleckstrin Homology) domain-containing protein</fullName>
    </recommendedName>
</protein>
<feature type="transmembrane region" description="Helical" evidence="1">
    <location>
        <begin position="55"/>
        <end position="78"/>
    </location>
</feature>
<dbReference type="OrthoDB" id="9981814at2"/>
<evidence type="ECO:0000313" key="3">
    <source>
        <dbReference type="Proteomes" id="UP000281738"/>
    </source>
</evidence>
<gene>
    <name evidence="2" type="ORF">EDD33_3131</name>
</gene>
<keyword evidence="1" id="KW-0812">Transmembrane</keyword>
<dbReference type="NCBIfam" id="NF041635">
    <property type="entry name" value="STM3941_fam"/>
    <property type="match status" value="1"/>
</dbReference>
<feature type="transmembrane region" description="Helical" evidence="1">
    <location>
        <begin position="25"/>
        <end position="49"/>
    </location>
</feature>
<comment type="caution">
    <text evidence="2">The sequence shown here is derived from an EMBL/GenBank/DDBJ whole genome shotgun (WGS) entry which is preliminary data.</text>
</comment>
<dbReference type="RefSeq" id="WP_123391883.1">
    <property type="nucleotide sequence ID" value="NZ_RKHO01000001.1"/>
</dbReference>
<proteinExistence type="predicted"/>
<keyword evidence="1" id="KW-0472">Membrane</keyword>
<keyword evidence="1" id="KW-1133">Transmembrane helix</keyword>
<dbReference type="InterPro" id="IPR048136">
    <property type="entry name" value="STM3941-like"/>
</dbReference>
<keyword evidence="3" id="KW-1185">Reference proteome</keyword>